<dbReference type="EMBL" id="JAPHNI010000049">
    <property type="protein sequence ID" value="KAJ8117530.1"/>
    <property type="molecule type" value="Genomic_DNA"/>
</dbReference>
<evidence type="ECO:0000313" key="1">
    <source>
        <dbReference type="EMBL" id="KAJ8117530.1"/>
    </source>
</evidence>
<dbReference type="Proteomes" id="UP001153331">
    <property type="component" value="Unassembled WGS sequence"/>
</dbReference>
<name>A0ACC2IQM2_9PLEO</name>
<accession>A0ACC2IQM2</accession>
<proteinExistence type="predicted"/>
<evidence type="ECO:0000313" key="2">
    <source>
        <dbReference type="Proteomes" id="UP001153331"/>
    </source>
</evidence>
<reference evidence="1" key="1">
    <citation type="submission" date="2022-11" db="EMBL/GenBank/DDBJ databases">
        <title>Genome Sequence of Boeremia exigua.</title>
        <authorList>
            <person name="Buettner E."/>
        </authorList>
    </citation>
    <scope>NUCLEOTIDE SEQUENCE</scope>
    <source>
        <strain evidence="1">CU02</strain>
    </source>
</reference>
<protein>
    <submittedName>
        <fullName evidence="1">Uncharacterized protein</fullName>
    </submittedName>
</protein>
<comment type="caution">
    <text evidence="1">The sequence shown here is derived from an EMBL/GenBank/DDBJ whole genome shotgun (WGS) entry which is preliminary data.</text>
</comment>
<gene>
    <name evidence="1" type="ORF">OPT61_g1291</name>
</gene>
<organism evidence="1 2">
    <name type="scientific">Boeremia exigua</name>
    <dbReference type="NCBI Taxonomy" id="749465"/>
    <lineage>
        <taxon>Eukaryota</taxon>
        <taxon>Fungi</taxon>
        <taxon>Dikarya</taxon>
        <taxon>Ascomycota</taxon>
        <taxon>Pezizomycotina</taxon>
        <taxon>Dothideomycetes</taxon>
        <taxon>Pleosporomycetidae</taxon>
        <taxon>Pleosporales</taxon>
        <taxon>Pleosporineae</taxon>
        <taxon>Didymellaceae</taxon>
        <taxon>Boeremia</taxon>
    </lineage>
</organism>
<sequence length="624" mass="68803">MHCGNSLSPDVAVTGHEGISVVSEEYKLLRVLCCIRQDADVDSCSDWTRDAKATERSFHMNNGSPMHPATLPLLGHSSPHVLKMFAGGTTELSKIIITGQRMSATRASSDVLSGSDTYLSAKKIPRGDDPRCSKRGYIMFNKNTNDNISEKPSQVHVEDAVTEKHNLEDGGDYSGAVAKTDPREIALVKKLDIRIMGILWAMYFLNYLDRNAIAQARLNDLEDDLGLEGTQYNTCISILFVGYLLMQIPSNMLLSTQKVRPSIYMCLCMMAWAIVSACTALTHNYTGLVVVRFFLGIAEAPYYPGALYLLSLFYTRKEIATRISILYSGNIFATSFSGLIAEATFATLDDVHGLQGWKWLFIIEGAVTFGVAMIGLFLLPDYPLTTRWLTPDERQLAHDRIVRDTVGLEPSKGARAGFAQAIRDPRLYLLCLMQNMHLSACSFNNFFPTVVGSLGFSRTITLVLTCPPYLVSGAFGILIGWTSGKINERTWHITLCMGAALVGFVISCATMNVAARYVACFLFASGAYAVNSVIIGWVSATLGQTAEKKAVSLSIVNVVANASYIYTAYLYPKSDGPKYLTAMASNAAFAFMTIACAWGLRVWLQTTNRRLRREKPEENVFYAY</sequence>
<keyword evidence="2" id="KW-1185">Reference proteome</keyword>